<evidence type="ECO:0008006" key="5">
    <source>
        <dbReference type="Google" id="ProtNLM"/>
    </source>
</evidence>
<evidence type="ECO:0000313" key="2">
    <source>
        <dbReference type="EMBL" id="QOD57415.1"/>
    </source>
</evidence>
<reference evidence="1" key="1">
    <citation type="journal article" date="2017" name="Genome Announc.">
        <title>Whole-Genome Sequence of Photobacterium damselae subsp. piscicida Strain 91-197, Isolated from Hybrid Striped Bass (Morone sp.) in the United States.</title>
        <authorList>
            <person name="Teru Y."/>
            <person name="Hikima J."/>
            <person name="Kono T."/>
            <person name="Sakai M."/>
            <person name="Takano T."/>
            <person name="Hawke J.P."/>
            <person name="Takeyama H."/>
            <person name="Aoki T."/>
        </authorList>
    </citation>
    <scope>NUCLEOTIDE SEQUENCE</scope>
    <source>
        <strain evidence="1">91-197</strain>
    </source>
</reference>
<accession>A0A1V1V418</accession>
<sequence>MWAILNFEASGLSDQSYPIEVGYALPDAEGYSLLINPLSSATQWSYWDDFAEQQLHHRSRQELIAKGLNVGDVCQHLNQVLGHYEVVLCGSQWDLFWLGRLYQAAHMRPSFLLLEVGQWLKQNNGIERECFKSVFEPRFDVKNRAMSNAQQMQVAISQLVE</sequence>
<dbReference type="Proteomes" id="UP000218676">
    <property type="component" value="Chromosome 1"/>
</dbReference>
<reference evidence="3" key="2">
    <citation type="submission" date="2017-05" db="EMBL/GenBank/DDBJ databases">
        <title>Whole genome sequence of fish pathogenic bacteria, Photobacterium damselae subsp. piscicida, strain 91-197, isolated from hybrid striped bass (Morone sp.) in USA.</title>
        <authorList>
            <person name="Teru Y."/>
            <person name="Hikima J."/>
            <person name="Kono T."/>
            <person name="Sakai M."/>
            <person name="Takano T."/>
            <person name="Hawke J.P."/>
            <person name="Takeyama H."/>
            <person name="Aoki T."/>
        </authorList>
    </citation>
    <scope>NUCLEOTIDE SEQUENCE [LARGE SCALE GENOMIC DNA]</scope>
    <source>
        <strain evidence="3">91-197</strain>
    </source>
</reference>
<evidence type="ECO:0000313" key="1">
    <source>
        <dbReference type="EMBL" id="BAX53504.1"/>
    </source>
</evidence>
<protein>
    <recommendedName>
        <fullName evidence="5">Exonuclease domain-containing protein</fullName>
    </recommendedName>
</protein>
<reference evidence="2 4" key="3">
    <citation type="submission" date="2020-09" db="EMBL/GenBank/DDBJ databases">
        <title>Complete, closed and curated genome sequences of Photobacterium damselae subsp. piscicida isolates from Australia indicate localised evolution and additional plasmid-borne pathogenicity mechanisms.</title>
        <authorList>
            <person name="Baseggio L."/>
            <person name="Silayeva O."/>
            <person name="Buller N."/>
            <person name="Landos M."/>
            <person name="Engelstaedter J."/>
            <person name="Barnes A.C."/>
        </authorList>
    </citation>
    <scope>NUCLEOTIDE SEQUENCE [LARGE SCALE GENOMIC DNA]</scope>
    <source>
        <strain evidence="2 4">AS-16-0540-1</strain>
    </source>
</reference>
<proteinExistence type="predicted"/>
<dbReference type="AlphaFoldDB" id="A0A1V1V418"/>
<evidence type="ECO:0000313" key="3">
    <source>
        <dbReference type="Proteomes" id="UP000218676"/>
    </source>
</evidence>
<gene>
    <name evidence="2" type="ORF">IC627_05530</name>
    <name evidence="1" type="ORF">PDPUS_1_02130</name>
</gene>
<dbReference type="RefSeq" id="WP_086957013.1">
    <property type="nucleotide sequence ID" value="NZ_AP018045.1"/>
</dbReference>
<dbReference type="InterPro" id="IPR012337">
    <property type="entry name" value="RNaseH-like_sf"/>
</dbReference>
<dbReference type="EMBL" id="CP061854">
    <property type="protein sequence ID" value="QOD57415.1"/>
    <property type="molecule type" value="Genomic_DNA"/>
</dbReference>
<dbReference type="Proteomes" id="UP000516656">
    <property type="component" value="Chromosome 1"/>
</dbReference>
<dbReference type="SUPFAM" id="SSF53098">
    <property type="entry name" value="Ribonuclease H-like"/>
    <property type="match status" value="1"/>
</dbReference>
<dbReference type="EMBL" id="AP018045">
    <property type="protein sequence ID" value="BAX53504.1"/>
    <property type="molecule type" value="Genomic_DNA"/>
</dbReference>
<evidence type="ECO:0000313" key="4">
    <source>
        <dbReference type="Proteomes" id="UP000516656"/>
    </source>
</evidence>
<name>A0A1V1V418_PHODP</name>
<organism evidence="2 4">
    <name type="scientific">Photobacterium damsela subsp. piscicida</name>
    <name type="common">Pasteurella piscicida</name>
    <dbReference type="NCBI Taxonomy" id="38294"/>
    <lineage>
        <taxon>Bacteria</taxon>
        <taxon>Pseudomonadati</taxon>
        <taxon>Pseudomonadota</taxon>
        <taxon>Gammaproteobacteria</taxon>
        <taxon>Vibrionales</taxon>
        <taxon>Vibrionaceae</taxon>
        <taxon>Photobacterium</taxon>
    </lineage>
</organism>